<name>A0A8T1VQH0_9STRA</name>
<dbReference type="EMBL" id="JAGDFM010000214">
    <property type="protein sequence ID" value="KAG7382240.1"/>
    <property type="molecule type" value="Genomic_DNA"/>
</dbReference>
<comment type="caution">
    <text evidence="1">The sequence shown here is derived from an EMBL/GenBank/DDBJ whole genome shotgun (WGS) entry which is preliminary data.</text>
</comment>
<dbReference type="Proteomes" id="UP000694044">
    <property type="component" value="Unassembled WGS sequence"/>
</dbReference>
<organism evidence="1 2">
    <name type="scientific">Phytophthora pseudosyringae</name>
    <dbReference type="NCBI Taxonomy" id="221518"/>
    <lineage>
        <taxon>Eukaryota</taxon>
        <taxon>Sar</taxon>
        <taxon>Stramenopiles</taxon>
        <taxon>Oomycota</taxon>
        <taxon>Peronosporomycetes</taxon>
        <taxon>Peronosporales</taxon>
        <taxon>Peronosporaceae</taxon>
        <taxon>Phytophthora</taxon>
    </lineage>
</organism>
<dbReference type="OrthoDB" id="347314at2759"/>
<keyword evidence="2" id="KW-1185">Reference proteome</keyword>
<gene>
    <name evidence="1" type="ORF">PHYPSEUDO_005082</name>
</gene>
<evidence type="ECO:0000313" key="2">
    <source>
        <dbReference type="Proteomes" id="UP000694044"/>
    </source>
</evidence>
<protein>
    <submittedName>
        <fullName evidence="1">Uncharacterized protein</fullName>
    </submittedName>
</protein>
<dbReference type="PANTHER" id="PTHR20920:SF5">
    <property type="entry name" value="SMB DOMAIN-CONTAINING PROTEIN"/>
    <property type="match status" value="1"/>
</dbReference>
<sequence length="114" mass="12241">MVSCGLSRCRCDPVNCVVSGWSTYGSCDTSTGLKTRRRGIPQKDTYGGFYSPETTNTEPCETVDCVTNDFVPWSAWDAITGSKTRSRTVRVFIVYGGCTCLDSSGIATGGTIVN</sequence>
<evidence type="ECO:0000313" key="1">
    <source>
        <dbReference type="EMBL" id="KAG7382240.1"/>
    </source>
</evidence>
<proteinExistence type="predicted"/>
<accession>A0A8T1VQH0</accession>
<reference evidence="1" key="1">
    <citation type="submission" date="2021-02" db="EMBL/GenBank/DDBJ databases">
        <authorList>
            <person name="Palmer J.M."/>
        </authorList>
    </citation>
    <scope>NUCLEOTIDE SEQUENCE</scope>
    <source>
        <strain evidence="1">SCRP734</strain>
    </source>
</reference>
<dbReference type="PANTHER" id="PTHR20920">
    <property type="entry name" value="RPE-SPONDIN"/>
    <property type="match status" value="1"/>
</dbReference>
<dbReference type="InterPro" id="IPR039942">
    <property type="entry name" value="SBSPO"/>
</dbReference>
<dbReference type="AlphaFoldDB" id="A0A8T1VQH0"/>